<reference evidence="2 3" key="1">
    <citation type="submission" date="2024-06" db="EMBL/GenBank/DDBJ databases">
        <title>The Natural Products Discovery Center: Release of the First 8490 Sequenced Strains for Exploring Actinobacteria Biosynthetic Diversity.</title>
        <authorList>
            <person name="Kalkreuter E."/>
            <person name="Kautsar S.A."/>
            <person name="Yang D."/>
            <person name="Bader C.D."/>
            <person name="Teijaro C.N."/>
            <person name="Fluegel L."/>
            <person name="Davis C.M."/>
            <person name="Simpson J.R."/>
            <person name="Lauterbach L."/>
            <person name="Steele A.D."/>
            <person name="Gui C."/>
            <person name="Meng S."/>
            <person name="Li G."/>
            <person name="Viehrig K."/>
            <person name="Ye F."/>
            <person name="Su P."/>
            <person name="Kiefer A.F."/>
            <person name="Nichols A."/>
            <person name="Cepeda A.J."/>
            <person name="Yan W."/>
            <person name="Fan B."/>
            <person name="Jiang Y."/>
            <person name="Adhikari A."/>
            <person name="Zheng C.-J."/>
            <person name="Schuster L."/>
            <person name="Cowan T.M."/>
            <person name="Smanski M.J."/>
            <person name="Chevrette M.G."/>
            <person name="De Carvalho L.P.S."/>
            <person name="Shen B."/>
        </authorList>
    </citation>
    <scope>NUCLEOTIDE SEQUENCE [LARGE SCALE GENOMIC DNA]</scope>
    <source>
        <strain evidence="2 3">NPDC048946</strain>
    </source>
</reference>
<dbReference type="SMART" id="SM00849">
    <property type="entry name" value="Lactamase_B"/>
    <property type="match status" value="1"/>
</dbReference>
<dbReference type="Proteomes" id="UP001551482">
    <property type="component" value="Unassembled WGS sequence"/>
</dbReference>
<dbReference type="SUPFAM" id="SSF56281">
    <property type="entry name" value="Metallo-hydrolase/oxidoreductase"/>
    <property type="match status" value="1"/>
</dbReference>
<sequence length="357" mass="38062">MAATEPDKAPDKASSTVSATDLGGGVWTIPVPIPDNPLGNTLVYVLESERGPVLVDAGWDDPASLAALTSGLESIGTAITDVHGVLVTHNHPDHHGLSQAIVDASGAWLAMHEADAAHVHLFNTAPRSQWLEHHLAILQAAGAPQSALDDLTGLRTASIARKPRMRLATPDRTLVHGELADVAGRDVRIVWTPGHTPGHVCLHLEEAIGPAGERAGRLLSGDHLLPDITPHIGLYEDTEESDPLGDFLASLAKVASMPVTGVLPAHKHLFTDAAARVDEITAFHETRLANLRARLVAAPLTLWEIAVGMDWNRPWEQLNAQNRQIALSEAAAHLRHLIKRGQAGAATLDDPIRYTAS</sequence>
<dbReference type="EMBL" id="JBEZFP010000196">
    <property type="protein sequence ID" value="MEU8139742.1"/>
    <property type="molecule type" value="Genomic_DNA"/>
</dbReference>
<proteinExistence type="predicted"/>
<dbReference type="RefSeq" id="WP_358364059.1">
    <property type="nucleotide sequence ID" value="NZ_JBEZFP010000196.1"/>
</dbReference>
<dbReference type="PANTHER" id="PTHR23131:SF4">
    <property type="entry name" value="METALLO-BETA-LACTAMASE SUPERFAMILY POTEIN"/>
    <property type="match status" value="1"/>
</dbReference>
<evidence type="ECO:0000313" key="2">
    <source>
        <dbReference type="EMBL" id="MEU8139742.1"/>
    </source>
</evidence>
<name>A0ABV3DVG2_9ACTN</name>
<organism evidence="2 3">
    <name type="scientific">Streptodolium elevatio</name>
    <dbReference type="NCBI Taxonomy" id="3157996"/>
    <lineage>
        <taxon>Bacteria</taxon>
        <taxon>Bacillati</taxon>
        <taxon>Actinomycetota</taxon>
        <taxon>Actinomycetes</taxon>
        <taxon>Kitasatosporales</taxon>
        <taxon>Streptomycetaceae</taxon>
        <taxon>Streptodolium</taxon>
    </lineage>
</organism>
<protein>
    <submittedName>
        <fullName evidence="2">MBL fold metallo-hydrolase</fullName>
    </submittedName>
</protein>
<evidence type="ECO:0000313" key="3">
    <source>
        <dbReference type="Proteomes" id="UP001551482"/>
    </source>
</evidence>
<keyword evidence="3" id="KW-1185">Reference proteome</keyword>
<gene>
    <name evidence="2" type="ORF">AB0C36_40395</name>
</gene>
<dbReference type="Gene3D" id="3.60.15.10">
    <property type="entry name" value="Ribonuclease Z/Hydroxyacylglutathione hydrolase-like"/>
    <property type="match status" value="1"/>
</dbReference>
<accession>A0ABV3DVG2</accession>
<evidence type="ECO:0000259" key="1">
    <source>
        <dbReference type="SMART" id="SM00849"/>
    </source>
</evidence>
<dbReference type="InterPro" id="IPR001279">
    <property type="entry name" value="Metallo-B-lactamas"/>
</dbReference>
<dbReference type="InterPro" id="IPR036866">
    <property type="entry name" value="RibonucZ/Hydroxyglut_hydro"/>
</dbReference>
<dbReference type="InterPro" id="IPR050662">
    <property type="entry name" value="Sec-metab_biosynth-thioest"/>
</dbReference>
<dbReference type="PANTHER" id="PTHR23131">
    <property type="entry name" value="ENDORIBONUCLEASE LACTB2"/>
    <property type="match status" value="1"/>
</dbReference>
<feature type="domain" description="Metallo-beta-lactamase" evidence="1">
    <location>
        <begin position="40"/>
        <end position="266"/>
    </location>
</feature>
<dbReference type="InterPro" id="IPR036388">
    <property type="entry name" value="WH-like_DNA-bd_sf"/>
</dbReference>
<comment type="caution">
    <text evidence="2">The sequence shown here is derived from an EMBL/GenBank/DDBJ whole genome shotgun (WGS) entry which is preliminary data.</text>
</comment>
<dbReference type="Gene3D" id="1.10.10.10">
    <property type="entry name" value="Winged helix-like DNA-binding domain superfamily/Winged helix DNA-binding domain"/>
    <property type="match status" value="1"/>
</dbReference>
<dbReference type="Pfam" id="PF00753">
    <property type="entry name" value="Lactamase_B"/>
    <property type="match status" value="1"/>
</dbReference>